<dbReference type="Pfam" id="PF03009">
    <property type="entry name" value="GDPD"/>
    <property type="match status" value="1"/>
</dbReference>
<dbReference type="PROSITE" id="PS51704">
    <property type="entry name" value="GP_PDE"/>
    <property type="match status" value="1"/>
</dbReference>
<organism evidence="8 9">
    <name type="scientific">Aquimarina litoralis</name>
    <dbReference type="NCBI Taxonomy" id="584605"/>
    <lineage>
        <taxon>Bacteria</taxon>
        <taxon>Pseudomonadati</taxon>
        <taxon>Bacteroidota</taxon>
        <taxon>Flavobacteriia</taxon>
        <taxon>Flavobacteriales</taxon>
        <taxon>Flavobacteriaceae</taxon>
        <taxon>Aquimarina</taxon>
    </lineage>
</organism>
<dbReference type="EMBL" id="BAAAGE010000004">
    <property type="protein sequence ID" value="GAA0729642.1"/>
    <property type="molecule type" value="Genomic_DNA"/>
</dbReference>
<evidence type="ECO:0000256" key="1">
    <source>
        <dbReference type="ARBA" id="ARBA00007277"/>
    </source>
</evidence>
<dbReference type="InterPro" id="IPR017946">
    <property type="entry name" value="PLC-like_Pdiesterase_TIM-brl"/>
</dbReference>
<dbReference type="InterPro" id="IPR030395">
    <property type="entry name" value="GP_PDE_dom"/>
</dbReference>
<dbReference type="Gene3D" id="3.20.20.190">
    <property type="entry name" value="Phosphatidylinositol (PI) phosphodiesterase"/>
    <property type="match status" value="1"/>
</dbReference>
<protein>
    <recommendedName>
        <fullName evidence="2">glycerophosphodiester phosphodiesterase</fullName>
        <ecNumber evidence="2">3.1.4.46</ecNumber>
    </recommendedName>
</protein>
<comment type="catalytic activity">
    <reaction evidence="6">
        <text>a sn-glycero-3-phosphodiester + H2O = an alcohol + sn-glycerol 3-phosphate + H(+)</text>
        <dbReference type="Rhea" id="RHEA:12969"/>
        <dbReference type="ChEBI" id="CHEBI:15377"/>
        <dbReference type="ChEBI" id="CHEBI:15378"/>
        <dbReference type="ChEBI" id="CHEBI:30879"/>
        <dbReference type="ChEBI" id="CHEBI:57597"/>
        <dbReference type="ChEBI" id="CHEBI:83408"/>
        <dbReference type="EC" id="3.1.4.46"/>
    </reaction>
</comment>
<keyword evidence="5" id="KW-0378">Hydrolase</keyword>
<evidence type="ECO:0000313" key="9">
    <source>
        <dbReference type="Proteomes" id="UP001501758"/>
    </source>
</evidence>
<dbReference type="RefSeq" id="WP_343914018.1">
    <property type="nucleotide sequence ID" value="NZ_BAAAGE010000004.1"/>
</dbReference>
<accession>A0ABP3UDH2</accession>
<evidence type="ECO:0000256" key="5">
    <source>
        <dbReference type="ARBA" id="ARBA00022801"/>
    </source>
</evidence>
<comment type="similarity">
    <text evidence="1">Belongs to the glycerophosphoryl diester phosphodiesterase family.</text>
</comment>
<name>A0ABP3UDH2_9FLAO</name>
<evidence type="ECO:0000313" key="8">
    <source>
        <dbReference type="EMBL" id="GAA0729642.1"/>
    </source>
</evidence>
<evidence type="ECO:0000256" key="4">
    <source>
        <dbReference type="ARBA" id="ARBA00022798"/>
    </source>
</evidence>
<evidence type="ECO:0000256" key="3">
    <source>
        <dbReference type="ARBA" id="ARBA00022729"/>
    </source>
</evidence>
<keyword evidence="4" id="KW-0319">Glycerol metabolism</keyword>
<reference evidence="9" key="1">
    <citation type="journal article" date="2019" name="Int. J. Syst. Evol. Microbiol.">
        <title>The Global Catalogue of Microorganisms (GCM) 10K type strain sequencing project: providing services to taxonomists for standard genome sequencing and annotation.</title>
        <authorList>
            <consortium name="The Broad Institute Genomics Platform"/>
            <consortium name="The Broad Institute Genome Sequencing Center for Infectious Disease"/>
            <person name="Wu L."/>
            <person name="Ma J."/>
        </authorList>
    </citation>
    <scope>NUCLEOTIDE SEQUENCE [LARGE SCALE GENOMIC DNA]</scope>
    <source>
        <strain evidence="9">JCM 15974</strain>
    </source>
</reference>
<evidence type="ECO:0000256" key="6">
    <source>
        <dbReference type="ARBA" id="ARBA00047512"/>
    </source>
</evidence>
<evidence type="ECO:0000256" key="2">
    <source>
        <dbReference type="ARBA" id="ARBA00012247"/>
    </source>
</evidence>
<proteinExistence type="inferred from homology"/>
<dbReference type="PANTHER" id="PTHR43620">
    <property type="entry name" value="GLYCEROPHOSPHORYL DIESTER PHOSPHODIESTERASE"/>
    <property type="match status" value="1"/>
</dbReference>
<keyword evidence="9" id="KW-1185">Reference proteome</keyword>
<feature type="domain" description="GP-PDE" evidence="7">
    <location>
        <begin position="38"/>
        <end position="375"/>
    </location>
</feature>
<sequence>MKTLKRITLLSLIITTITSCDFIDDSSGDPGSGDDQKPLIIAHRGAQSVLPEHTLEGYTRAAELDADFIEPDLVLTKDGHLIARHEPFLSSTTNVSELPEFANLKTTKNLDGKMITDWFASDFTLAQIKTLKAIQPFNGRPTDFDNLFDIPTFEEIILLAKKESIKRGRTVGIYPEIKHPLFHNEIFGTHFMENKLLQVLSKFHINRKSAPVFVQCFEVEPLQYINNKSSVKLVQLISTYNINKDGSLDYNVPEGDFISYGSPFDFYSNGDPRTYEFFTTREGMEFTASYADGIGPWKPFIISYKTEDSGELTLLRPTDFVTLAHENNLLVHPYTFRNENTQWSAGNPETEYHLFFDAGVDGLFTDYTDEAVNALATWQN</sequence>
<dbReference type="Proteomes" id="UP001501758">
    <property type="component" value="Unassembled WGS sequence"/>
</dbReference>
<evidence type="ECO:0000259" key="7">
    <source>
        <dbReference type="PROSITE" id="PS51704"/>
    </source>
</evidence>
<dbReference type="EC" id="3.1.4.46" evidence="2"/>
<gene>
    <name evidence="8" type="ORF">GCM10009430_39990</name>
</gene>
<comment type="caution">
    <text evidence="8">The sequence shown here is derived from an EMBL/GenBank/DDBJ whole genome shotgun (WGS) entry which is preliminary data.</text>
</comment>
<dbReference type="SUPFAM" id="SSF51695">
    <property type="entry name" value="PLC-like phosphodiesterases"/>
    <property type="match status" value="1"/>
</dbReference>
<keyword evidence="3" id="KW-0732">Signal</keyword>
<dbReference type="PANTHER" id="PTHR43620:SF7">
    <property type="entry name" value="GLYCEROPHOSPHODIESTER PHOSPHODIESTERASE GDPD5-RELATED"/>
    <property type="match status" value="1"/>
</dbReference>
<dbReference type="PROSITE" id="PS51257">
    <property type="entry name" value="PROKAR_LIPOPROTEIN"/>
    <property type="match status" value="1"/>
</dbReference>
<dbReference type="CDD" id="cd08602">
    <property type="entry name" value="GDPD_ScGlpQ1_like"/>
    <property type="match status" value="1"/>
</dbReference>